<sequence length="640" mass="70425">MTSTTHPDTAPASPAELDDVRLRALFDDLSVPALLATCVHLLPAGRRREILDGPLRPAGVLLNEWQGFMAPEDQAAARDLAADVVRDWCQRGCPGPEPLDGAELHELMSFVTGAEVAPEYVPMMAEELALDGSDAGAPAPVDGAQDYPVVVIGCGMSGLLAALRLRQAGHPVTVVEKNDGPGGTWRENTYPGARVDVANHYYCYSFAPNEEWSQFFATQPELLAYFERVAEEHDVPAMTRFGVEVTDCTWHEEQGRWQVTLDDGSTLQAAIVVSAVGQLNRPSIPDVPGTFDGPAFHTSRWRDDVELTGQDVVMIGAGATGFQLAPAIADRVGSLTVIQRSAQWMFPNPGYHDEVGPGVGWAMRHLPAYGRWFRFLIAWGGLDQGLAAAEVDPDWADQEHSVSEISDLVRVMFTEWIESQVEDPELRAKVVPTYPPTGKRTLQDNGSWLQTLQRDNVELVRAGVERLEADAVVDTEGGRHRADVIVWATGFKPLEFLTPLTVHGVAGVEVNERWAGHPRAHLGLTVPGFPNFFCLYGPGTNLASGGSIVAGSEYQVAYLLEATRMLVERRARAVEITPEAFDGFVERQSREMSTKVWASPHIEHNYYRDEHGEVPGLNPFRLVDYWAWTRQLESGDFTLR</sequence>
<evidence type="ECO:0000259" key="1">
    <source>
        <dbReference type="Pfam" id="PF07992"/>
    </source>
</evidence>
<dbReference type="InterPro" id="IPR023753">
    <property type="entry name" value="FAD/NAD-binding_dom"/>
</dbReference>
<dbReference type="PANTHER" id="PTHR42877:SF4">
    <property type="entry name" value="FAD_NAD(P)-BINDING DOMAIN-CONTAINING PROTEIN-RELATED"/>
    <property type="match status" value="1"/>
</dbReference>
<dbReference type="PANTHER" id="PTHR42877">
    <property type="entry name" value="L-ORNITHINE N(5)-MONOOXYGENASE-RELATED"/>
    <property type="match status" value="1"/>
</dbReference>
<protein>
    <submittedName>
        <fullName evidence="2">FAD-dependent oxidoreductase</fullName>
    </submittedName>
</protein>
<gene>
    <name evidence="2" type="ORF">ISG29_07985</name>
</gene>
<feature type="domain" description="FAD/NAD(P)-binding" evidence="1">
    <location>
        <begin position="148"/>
        <end position="345"/>
    </location>
</feature>
<evidence type="ECO:0000313" key="2">
    <source>
        <dbReference type="EMBL" id="MBF4161627.1"/>
    </source>
</evidence>
<dbReference type="GO" id="GO:0016491">
    <property type="term" value="F:oxidoreductase activity"/>
    <property type="evidence" value="ECO:0007669"/>
    <property type="project" value="InterPro"/>
</dbReference>
<organism evidence="2 3">
    <name type="scientific">Nocardioides acrostichi</name>
    <dbReference type="NCBI Taxonomy" id="2784339"/>
    <lineage>
        <taxon>Bacteria</taxon>
        <taxon>Bacillati</taxon>
        <taxon>Actinomycetota</taxon>
        <taxon>Actinomycetes</taxon>
        <taxon>Propionibacteriales</taxon>
        <taxon>Nocardioidaceae</taxon>
        <taxon>Nocardioides</taxon>
    </lineage>
</organism>
<proteinExistence type="predicted"/>
<keyword evidence="3" id="KW-1185">Reference proteome</keyword>
<dbReference type="Proteomes" id="UP000656804">
    <property type="component" value="Unassembled WGS sequence"/>
</dbReference>
<dbReference type="InterPro" id="IPR036188">
    <property type="entry name" value="FAD/NAD-bd_sf"/>
</dbReference>
<comment type="caution">
    <text evidence="2">The sequence shown here is derived from an EMBL/GenBank/DDBJ whole genome shotgun (WGS) entry which is preliminary data.</text>
</comment>
<dbReference type="PRINTS" id="PR00411">
    <property type="entry name" value="PNDRDTASEI"/>
</dbReference>
<reference evidence="2" key="1">
    <citation type="submission" date="2020-11" db="EMBL/GenBank/DDBJ databases">
        <title>Nocardioides sp. CBS4Y-1, whole genome shotgun sequence.</title>
        <authorList>
            <person name="Tuo L."/>
        </authorList>
    </citation>
    <scope>NUCLEOTIDE SEQUENCE</scope>
    <source>
        <strain evidence="2">CBS4Y-1</strain>
    </source>
</reference>
<evidence type="ECO:0000313" key="3">
    <source>
        <dbReference type="Proteomes" id="UP000656804"/>
    </source>
</evidence>
<dbReference type="RefSeq" id="WP_194502901.1">
    <property type="nucleotide sequence ID" value="NZ_JADIVZ010000003.1"/>
</dbReference>
<dbReference type="InterPro" id="IPR051209">
    <property type="entry name" value="FAD-bind_Monooxygenase_sf"/>
</dbReference>
<dbReference type="SUPFAM" id="SSF51905">
    <property type="entry name" value="FAD/NAD(P)-binding domain"/>
    <property type="match status" value="2"/>
</dbReference>
<name>A0A930V0S7_9ACTN</name>
<dbReference type="AlphaFoldDB" id="A0A930V0S7"/>
<dbReference type="EMBL" id="JADIVZ010000003">
    <property type="protein sequence ID" value="MBF4161627.1"/>
    <property type="molecule type" value="Genomic_DNA"/>
</dbReference>
<dbReference type="PRINTS" id="PR00368">
    <property type="entry name" value="FADPNR"/>
</dbReference>
<accession>A0A930V0S7</accession>
<dbReference type="Pfam" id="PF07992">
    <property type="entry name" value="Pyr_redox_2"/>
    <property type="match status" value="1"/>
</dbReference>
<dbReference type="Gene3D" id="3.50.50.60">
    <property type="entry name" value="FAD/NAD(P)-binding domain"/>
    <property type="match status" value="2"/>
</dbReference>